<dbReference type="PANTHER" id="PTHR34849:SF3">
    <property type="entry name" value="SSR2962 PROTEIN"/>
    <property type="match status" value="1"/>
</dbReference>
<evidence type="ECO:0000313" key="2">
    <source>
        <dbReference type="Proteomes" id="UP001403385"/>
    </source>
</evidence>
<dbReference type="RefSeq" id="WP_346821878.1">
    <property type="nucleotide sequence ID" value="NZ_JBDKWZ010000007.1"/>
</dbReference>
<protein>
    <submittedName>
        <fullName evidence="1">DUF433 domain-containing protein</fullName>
    </submittedName>
</protein>
<comment type="caution">
    <text evidence="1">The sequence shown here is derived from an EMBL/GenBank/DDBJ whole genome shotgun (WGS) entry which is preliminary data.</text>
</comment>
<gene>
    <name evidence="1" type="ORF">AAG747_14390</name>
</gene>
<evidence type="ECO:0000313" key="1">
    <source>
        <dbReference type="EMBL" id="MEN7549108.1"/>
    </source>
</evidence>
<dbReference type="InterPro" id="IPR009057">
    <property type="entry name" value="Homeodomain-like_sf"/>
</dbReference>
<dbReference type="Pfam" id="PF04255">
    <property type="entry name" value="DUF433"/>
    <property type="match status" value="1"/>
</dbReference>
<dbReference type="SUPFAM" id="SSF46689">
    <property type="entry name" value="Homeodomain-like"/>
    <property type="match status" value="1"/>
</dbReference>
<dbReference type="InterPro" id="IPR036388">
    <property type="entry name" value="WH-like_DNA-bd_sf"/>
</dbReference>
<dbReference type="AlphaFoldDB" id="A0AAW9SCN5"/>
<accession>A0AAW9SCN5</accession>
<dbReference type="PANTHER" id="PTHR34849">
    <property type="entry name" value="SSL5025 PROTEIN"/>
    <property type="match status" value="1"/>
</dbReference>
<organism evidence="1 2">
    <name type="scientific">Rapidithrix thailandica</name>
    <dbReference type="NCBI Taxonomy" id="413964"/>
    <lineage>
        <taxon>Bacteria</taxon>
        <taxon>Pseudomonadati</taxon>
        <taxon>Bacteroidota</taxon>
        <taxon>Cytophagia</taxon>
        <taxon>Cytophagales</taxon>
        <taxon>Flammeovirgaceae</taxon>
        <taxon>Rapidithrix</taxon>
    </lineage>
</organism>
<reference evidence="1 2" key="1">
    <citation type="submission" date="2024-04" db="EMBL/GenBank/DDBJ databases">
        <title>Novel genus in family Flammeovirgaceae.</title>
        <authorList>
            <person name="Nguyen T.H."/>
            <person name="Vuong T.Q."/>
            <person name="Le H."/>
            <person name="Kim S.-G."/>
        </authorList>
    </citation>
    <scope>NUCLEOTIDE SEQUENCE [LARGE SCALE GENOMIC DNA]</scope>
    <source>
        <strain evidence="1 2">JCM 23209</strain>
    </source>
</reference>
<dbReference type="EMBL" id="JBDKWZ010000007">
    <property type="protein sequence ID" value="MEN7549108.1"/>
    <property type="molecule type" value="Genomic_DNA"/>
</dbReference>
<dbReference type="InterPro" id="IPR007367">
    <property type="entry name" value="DUF433"/>
</dbReference>
<name>A0AAW9SCN5_9BACT</name>
<keyword evidence="2" id="KW-1185">Reference proteome</keyword>
<sequence length="75" mass="8620">MEQEDLIIRDPKIMLGKPIYKGTRLTVELILRKLADGLSPEEISTLYPNITEEHLKATYNYCAEIISNELLIRTS</sequence>
<proteinExistence type="predicted"/>
<dbReference type="Gene3D" id="1.10.10.10">
    <property type="entry name" value="Winged helix-like DNA-binding domain superfamily/Winged helix DNA-binding domain"/>
    <property type="match status" value="1"/>
</dbReference>
<dbReference type="Proteomes" id="UP001403385">
    <property type="component" value="Unassembled WGS sequence"/>
</dbReference>